<evidence type="ECO:0000313" key="1">
    <source>
        <dbReference type="EMBL" id="PRY70009.1"/>
    </source>
</evidence>
<dbReference type="EMBL" id="PVTL01000001">
    <property type="protein sequence ID" value="PRY70009.1"/>
    <property type="molecule type" value="Genomic_DNA"/>
</dbReference>
<organism evidence="1 2">
    <name type="scientific">Glaciihabitans tibetensis</name>
    <dbReference type="NCBI Taxonomy" id="1266600"/>
    <lineage>
        <taxon>Bacteria</taxon>
        <taxon>Bacillati</taxon>
        <taxon>Actinomycetota</taxon>
        <taxon>Actinomycetes</taxon>
        <taxon>Micrococcales</taxon>
        <taxon>Microbacteriaceae</taxon>
        <taxon>Glaciihabitans</taxon>
    </lineage>
</organism>
<dbReference type="RefSeq" id="WP_106208825.1">
    <property type="nucleotide sequence ID" value="NZ_PVTL01000001.1"/>
</dbReference>
<protein>
    <submittedName>
        <fullName evidence="1">Winged helix DNA-binding protein</fullName>
    </submittedName>
</protein>
<dbReference type="InterPro" id="IPR009351">
    <property type="entry name" value="AlkZ-like"/>
</dbReference>
<accession>A0A2T0VIE8</accession>
<dbReference type="Pfam" id="PF06224">
    <property type="entry name" value="AlkZ-like"/>
    <property type="match status" value="1"/>
</dbReference>
<dbReference type="PANTHER" id="PTHR38479">
    <property type="entry name" value="LMO0824 PROTEIN"/>
    <property type="match status" value="1"/>
</dbReference>
<proteinExistence type="predicted"/>
<dbReference type="PANTHER" id="PTHR38479:SF2">
    <property type="entry name" value="WINGED HELIX DNA-BINDING DOMAIN-CONTAINING PROTEIN"/>
    <property type="match status" value="1"/>
</dbReference>
<keyword evidence="1" id="KW-0238">DNA-binding</keyword>
<evidence type="ECO:0000313" key="2">
    <source>
        <dbReference type="Proteomes" id="UP000237983"/>
    </source>
</evidence>
<reference evidence="1 2" key="1">
    <citation type="submission" date="2018-03" db="EMBL/GenBank/DDBJ databases">
        <title>Genomic Encyclopedia of Type Strains, Phase III (KMG-III): the genomes of soil and plant-associated and newly described type strains.</title>
        <authorList>
            <person name="Whitman W."/>
        </authorList>
    </citation>
    <scope>NUCLEOTIDE SEQUENCE [LARGE SCALE GENOMIC DNA]</scope>
    <source>
        <strain evidence="1 2">CGMCC 1.12484</strain>
    </source>
</reference>
<keyword evidence="2" id="KW-1185">Reference proteome</keyword>
<dbReference type="OrthoDB" id="9148135at2"/>
<name>A0A2T0VIE8_9MICO</name>
<comment type="caution">
    <text evidence="1">The sequence shown here is derived from an EMBL/GenBank/DDBJ whole genome shotgun (WGS) entry which is preliminary data.</text>
</comment>
<dbReference type="Proteomes" id="UP000237983">
    <property type="component" value="Unassembled WGS sequence"/>
</dbReference>
<gene>
    <name evidence="1" type="ORF">B0I08_101131</name>
</gene>
<sequence>MPPSVDPATLRALRLQSQRIAPGGAPSSVPQTVRGLLAIQAQDFAQAVWAIGLRTPGSVRSDVMAALTSGEVIRSAPMRGTLHFLAAADLRWILGLTSARTLAGARTRFRELGLDETTFERAAQVARVELAGGGAAGREEFLALVREAGISTEGQRGYHIIFNLSQRCLVCWGPPAANQQALVLVDEWITQSTEFDRPEALREFVVRYFAGHGPATLADFAWWTKLTLADARAGLELARDQLTEYVLAGQSYWATSGRDGTVPEPDATPATQEHAATREHATALEHAATREHAAAQRAALRHVYALPGFDEFLLGYQDRSLVLDEQHVQQVVPGKNGIFRPVLVSGGAVTGTWRRADVAGETSIRGEPFASLTSRETTALRRTQTEYRRFMAG</sequence>
<dbReference type="AlphaFoldDB" id="A0A2T0VIE8"/>
<dbReference type="GO" id="GO:0003677">
    <property type="term" value="F:DNA binding"/>
    <property type="evidence" value="ECO:0007669"/>
    <property type="project" value="UniProtKB-KW"/>
</dbReference>